<protein>
    <submittedName>
        <fullName evidence="1">Uncharacterized protein</fullName>
    </submittedName>
</protein>
<dbReference type="PANTHER" id="PTHR33137:SF37">
    <property type="entry name" value="MEDIATOR COMPLEX SUBUNIT 15 KIX DOMAIN-CONTAINING PROTEIN"/>
    <property type="match status" value="1"/>
</dbReference>
<sequence length="503" mass="56572">MGFAKWGIRVQIGNVRVSELGVAMGGVFGWLLDRENDGGEKMVAGHDRGDGGLLCKGKLGFLEVGDDDDMSRVPFAYIIMDTITNMKTLRWKLPEFRKSFMKQCLEGVVKQSGGPSTSGLVRQLERYDLKLNGAADNENQAQGSGKASEALRVSVSSLGISASPLTENCNKLKEFSQKSTLNFDEPSAEVKHLLRVLAVISPEALSVSVSEMRERVYLNYVMPTSEFLNEPRDMVQQQNQPGLIAQTGRKRSRSMNTLSSFYTSGISAEEPDWTSVAYRKKKPRILENPSLLEEIKEINHRLVDSLIVVGENVSFLKAPGVTAEDCEGLVIEFLFNAVSVNMNVESHTFADKKSIIKPLRLFVPTNYPTSLPVIVDKKLSEVRCLDRTWSLEDIAMSWERCARETVLECAKTFGGETFSSIYGGRSNYDHDGSEGVYSEEKVEMEETRKERSKIFEKRNDEWMNVVMNGRMKKNHSLQTLNANKIRKFGRDEGRGEMGFRRYF</sequence>
<name>A0AAQ3RQ10_VIGMU</name>
<dbReference type="GO" id="GO:0031490">
    <property type="term" value="F:chromatin DNA binding"/>
    <property type="evidence" value="ECO:0007669"/>
    <property type="project" value="InterPro"/>
</dbReference>
<evidence type="ECO:0000313" key="2">
    <source>
        <dbReference type="Proteomes" id="UP001374535"/>
    </source>
</evidence>
<dbReference type="InterPro" id="IPR044661">
    <property type="entry name" value="MED15a/b/c-like"/>
</dbReference>
<keyword evidence="2" id="KW-1185">Reference proteome</keyword>
<dbReference type="GO" id="GO:0003713">
    <property type="term" value="F:transcription coactivator activity"/>
    <property type="evidence" value="ECO:0007669"/>
    <property type="project" value="InterPro"/>
</dbReference>
<proteinExistence type="predicted"/>
<reference evidence="1 2" key="1">
    <citation type="journal article" date="2023" name="Life. Sci Alliance">
        <title>Evolutionary insights into 3D genome organization and epigenetic landscape of Vigna mungo.</title>
        <authorList>
            <person name="Junaid A."/>
            <person name="Singh B."/>
            <person name="Bhatia S."/>
        </authorList>
    </citation>
    <scope>NUCLEOTIDE SEQUENCE [LARGE SCALE GENOMIC DNA]</scope>
    <source>
        <strain evidence="1">Urdbean</strain>
    </source>
</reference>
<evidence type="ECO:0000313" key="1">
    <source>
        <dbReference type="EMBL" id="WVY99850.1"/>
    </source>
</evidence>
<organism evidence="1 2">
    <name type="scientific">Vigna mungo</name>
    <name type="common">Black gram</name>
    <name type="synonym">Phaseolus mungo</name>
    <dbReference type="NCBI Taxonomy" id="3915"/>
    <lineage>
        <taxon>Eukaryota</taxon>
        <taxon>Viridiplantae</taxon>
        <taxon>Streptophyta</taxon>
        <taxon>Embryophyta</taxon>
        <taxon>Tracheophyta</taxon>
        <taxon>Spermatophyta</taxon>
        <taxon>Magnoliopsida</taxon>
        <taxon>eudicotyledons</taxon>
        <taxon>Gunneridae</taxon>
        <taxon>Pentapetalae</taxon>
        <taxon>rosids</taxon>
        <taxon>fabids</taxon>
        <taxon>Fabales</taxon>
        <taxon>Fabaceae</taxon>
        <taxon>Papilionoideae</taxon>
        <taxon>50 kb inversion clade</taxon>
        <taxon>NPAAA clade</taxon>
        <taxon>indigoferoid/millettioid clade</taxon>
        <taxon>Phaseoleae</taxon>
        <taxon>Vigna</taxon>
    </lineage>
</organism>
<dbReference type="Proteomes" id="UP001374535">
    <property type="component" value="Chromosome 8"/>
</dbReference>
<gene>
    <name evidence="1" type="ORF">V8G54_025920</name>
</gene>
<dbReference type="EMBL" id="CP144693">
    <property type="protein sequence ID" value="WVY99850.1"/>
    <property type="molecule type" value="Genomic_DNA"/>
</dbReference>
<dbReference type="PANTHER" id="PTHR33137">
    <property type="entry name" value="MEDIATOR OF RNA POLYMERASE II TRANSCRIPTION SUBUNIT 15A-RELATED"/>
    <property type="match status" value="1"/>
</dbReference>
<accession>A0AAQ3RQ10</accession>
<dbReference type="AlphaFoldDB" id="A0AAQ3RQ10"/>